<dbReference type="PANTHER" id="PTHR23323">
    <property type="entry name" value="VACUOLAR PROTEIN SORTING-ASSOCIATED PROTEIN"/>
    <property type="match status" value="1"/>
</dbReference>
<dbReference type="InterPro" id="IPR057307">
    <property type="entry name" value="PEP5_VPS11_N"/>
</dbReference>
<feature type="region of interest" description="Disordered" evidence="11">
    <location>
        <begin position="214"/>
        <end position="237"/>
    </location>
</feature>
<keyword evidence="7 9" id="KW-0472">Membrane</keyword>
<feature type="compositionally biased region" description="Polar residues" evidence="11">
    <location>
        <begin position="649"/>
        <end position="660"/>
    </location>
</feature>
<name>A0A5B0P8F9_PUCGR</name>
<dbReference type="InterPro" id="IPR057308">
    <property type="entry name" value="CHCR_PEP5_VPS11"/>
</dbReference>
<keyword evidence="4" id="KW-0863">Zinc-finger</keyword>
<comment type="similarity">
    <text evidence="1 9">Belongs to the VPS11 family.</text>
</comment>
<evidence type="ECO:0000256" key="4">
    <source>
        <dbReference type="ARBA" id="ARBA00022771"/>
    </source>
</evidence>
<keyword evidence="9" id="KW-0926">Vacuole</keyword>
<feature type="region of interest" description="Disordered" evidence="11">
    <location>
        <begin position="616"/>
        <end position="666"/>
    </location>
</feature>
<organism evidence="14 16">
    <name type="scientific">Puccinia graminis f. sp. tritici</name>
    <dbReference type="NCBI Taxonomy" id="56615"/>
    <lineage>
        <taxon>Eukaryota</taxon>
        <taxon>Fungi</taxon>
        <taxon>Dikarya</taxon>
        <taxon>Basidiomycota</taxon>
        <taxon>Pucciniomycotina</taxon>
        <taxon>Pucciniomycetes</taxon>
        <taxon>Pucciniales</taxon>
        <taxon>Pucciniaceae</taxon>
        <taxon>Puccinia</taxon>
    </lineage>
</organism>
<dbReference type="InterPro" id="IPR011990">
    <property type="entry name" value="TPR-like_helical_dom_sf"/>
</dbReference>
<dbReference type="OrthoDB" id="26184at2759"/>
<proteinExistence type="inferred from homology"/>
<feature type="compositionally biased region" description="Polar residues" evidence="11">
    <location>
        <begin position="626"/>
        <end position="638"/>
    </location>
</feature>
<evidence type="ECO:0000256" key="10">
    <source>
        <dbReference type="PROSITE-ProRule" id="PRU01006"/>
    </source>
</evidence>
<dbReference type="PROSITE" id="PS50236">
    <property type="entry name" value="CHCR"/>
    <property type="match status" value="1"/>
</dbReference>
<dbReference type="GO" id="GO:0033263">
    <property type="term" value="C:CORVET complex"/>
    <property type="evidence" value="ECO:0007669"/>
    <property type="project" value="UniProtKB-UniRule"/>
</dbReference>
<evidence type="ECO:0000256" key="3">
    <source>
        <dbReference type="ARBA" id="ARBA00022723"/>
    </source>
</evidence>
<dbReference type="InterPro" id="IPR016528">
    <property type="entry name" value="VPS11"/>
</dbReference>
<keyword evidence="3" id="KW-0479">Metal-binding</keyword>
<keyword evidence="9" id="KW-0833">Ubl conjugation pathway</keyword>
<dbReference type="GO" id="GO:0030674">
    <property type="term" value="F:protein-macromolecule adaptor activity"/>
    <property type="evidence" value="ECO:0007669"/>
    <property type="project" value="TreeGrafter"/>
</dbReference>
<evidence type="ECO:0000256" key="7">
    <source>
        <dbReference type="ARBA" id="ARBA00023136"/>
    </source>
</evidence>
<evidence type="ECO:0000313" key="16">
    <source>
        <dbReference type="Proteomes" id="UP000324748"/>
    </source>
</evidence>
<feature type="repeat" description="CHCR" evidence="10">
    <location>
        <begin position="446"/>
        <end position="602"/>
    </location>
</feature>
<evidence type="ECO:0000259" key="12">
    <source>
        <dbReference type="Pfam" id="PF17122"/>
    </source>
</evidence>
<dbReference type="GO" id="GO:0048284">
    <property type="term" value="P:organelle fusion"/>
    <property type="evidence" value="ECO:0007669"/>
    <property type="project" value="TreeGrafter"/>
</dbReference>
<dbReference type="GO" id="GO:0030897">
    <property type="term" value="C:HOPS complex"/>
    <property type="evidence" value="ECO:0007669"/>
    <property type="project" value="UniProtKB-UniRule"/>
</dbReference>
<dbReference type="GO" id="GO:0007033">
    <property type="term" value="P:vacuole organization"/>
    <property type="evidence" value="ECO:0007669"/>
    <property type="project" value="TreeGrafter"/>
</dbReference>
<dbReference type="Proteomes" id="UP000324748">
    <property type="component" value="Unassembled WGS sequence"/>
</dbReference>
<evidence type="ECO:0000256" key="9">
    <source>
        <dbReference type="PIRNR" id="PIRNR007860"/>
    </source>
</evidence>
<comment type="catalytic activity">
    <reaction evidence="9">
        <text>S-ubiquitinyl-[E2 ubiquitin-conjugating enzyme]-L-cysteine + [acceptor protein]-L-lysine = [E2 ubiquitin-conjugating enzyme]-L-cysteine + N(6)-ubiquitinyl-[acceptor protein]-L-lysine.</text>
        <dbReference type="EC" id="2.3.2.27"/>
    </reaction>
</comment>
<keyword evidence="9" id="KW-0808">Transferase</keyword>
<dbReference type="FunFam" id="1.25.40.10:FF:000903">
    <property type="entry name" value="E3 ubiquitin-protein ligase PEP5"/>
    <property type="match status" value="1"/>
</dbReference>
<dbReference type="Pfam" id="PF23356">
    <property type="entry name" value="TPR_PEP5_VPS11"/>
    <property type="match status" value="1"/>
</dbReference>
<evidence type="ECO:0000256" key="6">
    <source>
        <dbReference type="ARBA" id="ARBA00022927"/>
    </source>
</evidence>
<evidence type="ECO:0000256" key="5">
    <source>
        <dbReference type="ARBA" id="ARBA00022833"/>
    </source>
</evidence>
<dbReference type="Proteomes" id="UP000325313">
    <property type="component" value="Unassembled WGS sequence"/>
</dbReference>
<dbReference type="Pfam" id="PF17122">
    <property type="entry name" value="zf-C3H2C3"/>
    <property type="match status" value="1"/>
</dbReference>
<dbReference type="Pfam" id="PF23341">
    <property type="entry name" value="PEP5_VPS11_N"/>
    <property type="match status" value="1"/>
</dbReference>
<dbReference type="InterPro" id="IPR000547">
    <property type="entry name" value="Clathrin_H-chain/VPS_repeat"/>
</dbReference>
<accession>A0A5B0P8F9</accession>
<dbReference type="InterPro" id="IPR036322">
    <property type="entry name" value="WD40_repeat_dom_sf"/>
</dbReference>
<evidence type="ECO:0000256" key="1">
    <source>
        <dbReference type="ARBA" id="ARBA00007070"/>
    </source>
</evidence>
<evidence type="ECO:0000259" key="13">
    <source>
        <dbReference type="Pfam" id="PF23341"/>
    </source>
</evidence>
<dbReference type="EMBL" id="VDEP01000306">
    <property type="protein sequence ID" value="KAA1107949.1"/>
    <property type="molecule type" value="Genomic_DNA"/>
</dbReference>
<dbReference type="CDD" id="cd16688">
    <property type="entry name" value="RING-H2_Vps11"/>
    <property type="match status" value="1"/>
</dbReference>
<dbReference type="EMBL" id="VSWC01000067">
    <property type="protein sequence ID" value="KAA1096910.1"/>
    <property type="molecule type" value="Genomic_DNA"/>
</dbReference>
<keyword evidence="2 9" id="KW-0813">Transport</keyword>
<reference evidence="16 17" key="1">
    <citation type="submission" date="2019-05" db="EMBL/GenBank/DDBJ databases">
        <title>Emergence of the Ug99 lineage of the wheat stem rust pathogen through somatic hybridization.</title>
        <authorList>
            <person name="Li F."/>
            <person name="Upadhyaya N.M."/>
            <person name="Sperschneider J."/>
            <person name="Matny O."/>
            <person name="Nguyen-Phuc H."/>
            <person name="Mago R."/>
            <person name="Raley C."/>
            <person name="Miller M.E."/>
            <person name="Silverstein K.A.T."/>
            <person name="Henningsen E."/>
            <person name="Hirsch C.D."/>
            <person name="Visser B."/>
            <person name="Pretorius Z.A."/>
            <person name="Steffenson B.J."/>
            <person name="Schwessinger B."/>
            <person name="Dodds P.N."/>
            <person name="Figueroa M."/>
        </authorList>
    </citation>
    <scope>NUCLEOTIDE SEQUENCE [LARGE SCALE GENOMIC DNA]</scope>
    <source>
        <strain evidence="14">21-0</strain>
        <strain evidence="15 17">Ug99</strain>
    </source>
</reference>
<dbReference type="InterPro" id="IPR001841">
    <property type="entry name" value="Znf_RING"/>
</dbReference>
<protein>
    <recommendedName>
        <fullName evidence="9">E3 ubiquitin-protein ligase PEP5</fullName>
        <ecNumber evidence="9">2.3.2.27</ecNumber>
    </recommendedName>
</protein>
<evidence type="ECO:0000256" key="2">
    <source>
        <dbReference type="ARBA" id="ARBA00022448"/>
    </source>
</evidence>
<dbReference type="GO" id="GO:0006904">
    <property type="term" value="P:vesicle docking involved in exocytosis"/>
    <property type="evidence" value="ECO:0007669"/>
    <property type="project" value="TreeGrafter"/>
</dbReference>
<keyword evidence="6 9" id="KW-0653">Protein transport</keyword>
<evidence type="ECO:0000313" key="17">
    <source>
        <dbReference type="Proteomes" id="UP000325313"/>
    </source>
</evidence>
<dbReference type="Gene3D" id="1.25.40.10">
    <property type="entry name" value="Tetratricopeptide repeat domain"/>
    <property type="match status" value="1"/>
</dbReference>
<keyword evidence="5" id="KW-0862">Zinc</keyword>
<feature type="compositionally biased region" description="Polar residues" evidence="11">
    <location>
        <begin position="215"/>
        <end position="226"/>
    </location>
</feature>
<dbReference type="GO" id="GO:0006886">
    <property type="term" value="P:intracellular protein transport"/>
    <property type="evidence" value="ECO:0007669"/>
    <property type="project" value="UniProtKB-UniRule"/>
</dbReference>
<feature type="domain" description="RING-type" evidence="12">
    <location>
        <begin position="981"/>
        <end position="1015"/>
    </location>
</feature>
<dbReference type="AlphaFoldDB" id="A0A5B0P8F9"/>
<dbReference type="InterPro" id="IPR016024">
    <property type="entry name" value="ARM-type_fold"/>
</dbReference>
<dbReference type="PANTHER" id="PTHR23323:SF24">
    <property type="entry name" value="VACUOLAR PROTEIN SORTING-ASSOCIATED PROTEIN 11 HOMOLOG"/>
    <property type="match status" value="1"/>
</dbReference>
<dbReference type="GO" id="GO:0061630">
    <property type="term" value="F:ubiquitin protein ligase activity"/>
    <property type="evidence" value="ECO:0007669"/>
    <property type="project" value="UniProtKB-EC"/>
</dbReference>
<evidence type="ECO:0000313" key="15">
    <source>
        <dbReference type="EMBL" id="KAA1107949.1"/>
    </source>
</evidence>
<evidence type="ECO:0000256" key="11">
    <source>
        <dbReference type="SAM" id="MobiDB-lite"/>
    </source>
</evidence>
<evidence type="ECO:0000313" key="14">
    <source>
        <dbReference type="EMBL" id="KAA1096910.1"/>
    </source>
</evidence>
<comment type="caution">
    <text evidence="14">The sequence shown here is derived from an EMBL/GenBank/DDBJ whole genome shotgun (WGS) entry which is preliminary data.</text>
</comment>
<keyword evidence="16" id="KW-1185">Reference proteome</keyword>
<dbReference type="EC" id="2.3.2.27" evidence="9"/>
<gene>
    <name evidence="14" type="ORF">PGT21_031432</name>
    <name evidence="15" type="ORF">PGTUg99_015229</name>
</gene>
<dbReference type="GO" id="GO:0007032">
    <property type="term" value="P:endosome organization"/>
    <property type="evidence" value="ECO:0007669"/>
    <property type="project" value="TreeGrafter"/>
</dbReference>
<comment type="subunit">
    <text evidence="9">Component of the homotypic vacuole fusion and vacuole protein sorting (HOPS) complex. Component of the class C core vacuole/endosome tethering (CORVET) complex.</text>
</comment>
<dbReference type="SUPFAM" id="SSF50978">
    <property type="entry name" value="WD40 repeat-like"/>
    <property type="match status" value="1"/>
</dbReference>
<dbReference type="GO" id="GO:0000329">
    <property type="term" value="C:fungal-type vacuole membrane"/>
    <property type="evidence" value="ECO:0007669"/>
    <property type="project" value="UniProtKB-UniRule"/>
</dbReference>
<feature type="domain" description="PEP5/VPS11 N-terminal" evidence="13">
    <location>
        <begin position="18"/>
        <end position="389"/>
    </location>
</feature>
<dbReference type="PIRSF" id="PIRSF007860">
    <property type="entry name" value="VPS11"/>
    <property type="match status" value="1"/>
</dbReference>
<evidence type="ECO:0000256" key="8">
    <source>
        <dbReference type="ARBA" id="ARBA00029433"/>
    </source>
</evidence>
<dbReference type="SUPFAM" id="SSF48371">
    <property type="entry name" value="ARM repeat"/>
    <property type="match status" value="1"/>
</dbReference>
<comment type="subcellular location">
    <subcellularLocation>
        <location evidence="8">Endomembrane system</location>
        <topology evidence="8">Peripheral membrane protein</topology>
        <orientation evidence="8">Cytoplasmic side</orientation>
    </subcellularLocation>
    <subcellularLocation>
        <location evidence="9">Vacuole membrane</location>
        <topology evidence="9">Peripheral membrane protein</topology>
        <orientation evidence="9">Cytoplasmic side</orientation>
    </subcellularLocation>
</comment>
<dbReference type="GO" id="GO:0008270">
    <property type="term" value="F:zinc ion binding"/>
    <property type="evidence" value="ECO:0007669"/>
    <property type="project" value="UniProtKB-KW"/>
</dbReference>
<sequence>MVNKNISNNSSKPSPTTWRQFNFFNSYPLHSSSDLANPPDLLTQPQSIATIQPGFGSTILAHLDGRISLLDPSLDLLRSWSAFPGGRTLLVKPTSIKGVLISIGEEAGNSIPILKIWNLRHEDKQSSAPQLLGFSKIQNGNRPHPVTTLALSLNLSYLAVGLADGTVLLYRHLDQALVSAASVTHISRPPPLLPKPKIIYTSPEPITGLAFRSPKPSSNQSYFSNADSSDPDPKPSSTHRHTCLFIVTTAKVLCFFTSGRGAGSGAEPIVMDDLGGSIGCSEMMENGDLILADESALYVYGPEGRGACLAYEGPKARLNSWGNYLVITSPPSSTGLKNELEQTRVIVFDLQNRFIAFNSLFRGTVLHVWAEWGELYVLTSSAEVTRLVERPLTEKLSILYDKDMYVLATNVAKSSGADPSELSEIYRRFGDYLYQKSDFEGAVQQYINTIGTVQPSIVVRKFLDAQRISNLTSYLQELHARGIANADHTTLLLNCYTKLKDHAKLNDFIKANERASRDSGDPLPFDLETAIRVCRQAGYFEPALYLAKQYRQDEEYLRIQVEDRGEWLDAVNFMRSLGHVGAEENLLRYGKALLANLPEETTDLMIDVCSGVKLESDEEPLPGSPAPSTNRGRPSSSRAYLPSRPGSMATPTVMSPTSVQAEKPEPRSLPSIREFFAFFIDQPQCFIRFLETIAWRRWNEQMWEKDEEPDDERPDSFVQVPSVKKMRAADKKEPVATEPIVGPSDEEDREAVWGTLLELYLQTSAEAGDGRSEMRSRALSLLRKGAEGSKLRYEPTQALIVCLTHDFVPGIVLLYDRLGMVEDVLRFWIERAQSDDLVEAQEAKTRIFENLDKYGEMHPELYPIVLRYFASAGHLQSETSHQSVDDLDHHHLDGLQKALDEIDRRKILSPIEVIEILSKPGSAATIGTVKKYLLNQVLNQKHQMNSDLDLINSYRKEIHKKRNEITDLVDKPKIFNLNNKCASCFTALDLPVVHFMCQHSYHQRCLGDQESCLKCLTKSEEGKPTTTRIGGGGEHDEAMKEMMGLIRRNKTFVDPAPHAVSQPQQQQQQKGGLSDLANRADEHRFFVDEVREADDPFGYIASSFSKGML</sequence>